<dbReference type="EC" id="2.7.7.65" evidence="2"/>
<dbReference type="CDD" id="cd01949">
    <property type="entry name" value="GGDEF"/>
    <property type="match status" value="1"/>
</dbReference>
<dbReference type="PANTHER" id="PTHR45138:SF9">
    <property type="entry name" value="DIGUANYLATE CYCLASE DGCM-RELATED"/>
    <property type="match status" value="1"/>
</dbReference>
<keyword evidence="5" id="KW-0175">Coiled coil</keyword>
<dbReference type="GO" id="GO:0043709">
    <property type="term" value="P:cell adhesion involved in single-species biofilm formation"/>
    <property type="evidence" value="ECO:0007669"/>
    <property type="project" value="TreeGrafter"/>
</dbReference>
<dbReference type="Gene3D" id="3.30.70.270">
    <property type="match status" value="1"/>
</dbReference>
<dbReference type="GO" id="GO:0005886">
    <property type="term" value="C:plasma membrane"/>
    <property type="evidence" value="ECO:0007669"/>
    <property type="project" value="TreeGrafter"/>
</dbReference>
<feature type="transmembrane region" description="Helical" evidence="6">
    <location>
        <begin position="573"/>
        <end position="593"/>
    </location>
</feature>
<proteinExistence type="predicted"/>
<evidence type="ECO:0000256" key="7">
    <source>
        <dbReference type="SAM" id="SignalP"/>
    </source>
</evidence>
<keyword evidence="7" id="KW-0732">Signal</keyword>
<dbReference type="EMBL" id="JAUOQI010000006">
    <property type="protein sequence ID" value="MDO6577926.1"/>
    <property type="molecule type" value="Genomic_DNA"/>
</dbReference>
<dbReference type="GO" id="GO:1902201">
    <property type="term" value="P:negative regulation of bacterial-type flagellum-dependent cell motility"/>
    <property type="evidence" value="ECO:0007669"/>
    <property type="project" value="TreeGrafter"/>
</dbReference>
<evidence type="ECO:0000256" key="6">
    <source>
        <dbReference type="SAM" id="Phobius"/>
    </source>
</evidence>
<gene>
    <name evidence="9" type="ORF">Q4527_11010</name>
</gene>
<feature type="coiled-coil region" evidence="5">
    <location>
        <begin position="481"/>
        <end position="539"/>
    </location>
</feature>
<keyword evidence="6" id="KW-0812">Transmembrane</keyword>
<sequence length="775" mass="87862">MRFFVFILLLIVLTTARAQQASPLPSQDQASLQRADAILSKAQLAQDSSPKRSIIWANQALKISQEIDDFSTTAQAHFLLGKLTSRTDQNKTSQQHFFAASAIFEKLKDTENYILSYVGYIDVLVKDKQFTKAQNAITTLVPLAFQYGESLPIAITLSAKGDYHFAKAQYSIAVVQYLMAIEYLTANESHIQKLNARTHVRIAEAYKRLENREKTAKHYQTALTVFTDLNEVKSMARTLNTLAEAERYLGNLVLALDYALRSLALHGQIDDAKGRAKALMGAGIIYRHIGRYEQSLKHVHQAHQYYKKVNNTTGIAKTSNQIGHIYFRLEQFDQARSFYMLSISLPEEKVEPKTLATALRESAIIDWKKGDYASAKTLAKKADIIYRKSNDKAKQSITQRILANIQRDENNVSNALNYYKESLALATEIESDFYQIKTLIPFATMLFDTDMEEAIALLKTAATLAHKNGYKAFMLESYRYLRLAEKNRGNTEASLQYAEQEIAMSEVIQEDINNNELALEKAKLHSLRLEIELETLREKTKLDKLELARKNNEIEIAQQATTISELELTKNRYASVALALLLAVCLILVLLIYRRFMVSKQRNQELGYLATRDPLTNSFNRRVLFDLMKRDFARNPQPEDYCVIMVDIDYFKSINDNYGHTIGDSVLRGVANTLQSCVRQNDVVARFGGEEFCIVLPDTSSHQAMRIAENLRETIQVCRFDDIAVTCSLGVSSIRFDAKTPSELIDQADLALFKSKSLGRNKVTLWSEALARAQD</sequence>
<dbReference type="SUPFAM" id="SSF48452">
    <property type="entry name" value="TPR-like"/>
    <property type="match status" value="4"/>
</dbReference>
<dbReference type="PROSITE" id="PS50887">
    <property type="entry name" value="GGDEF"/>
    <property type="match status" value="1"/>
</dbReference>
<dbReference type="Gene3D" id="1.25.40.10">
    <property type="entry name" value="Tetratricopeptide repeat domain"/>
    <property type="match status" value="3"/>
</dbReference>
<evidence type="ECO:0000313" key="9">
    <source>
        <dbReference type="EMBL" id="MDO6577926.1"/>
    </source>
</evidence>
<organism evidence="9 10">
    <name type="scientific">Alteromonas stellipolaris</name>
    <dbReference type="NCBI Taxonomy" id="233316"/>
    <lineage>
        <taxon>Bacteria</taxon>
        <taxon>Pseudomonadati</taxon>
        <taxon>Pseudomonadota</taxon>
        <taxon>Gammaproteobacteria</taxon>
        <taxon>Alteromonadales</taxon>
        <taxon>Alteromonadaceae</taxon>
        <taxon>Alteromonas/Salinimonas group</taxon>
        <taxon>Alteromonas</taxon>
    </lineage>
</organism>
<reference evidence="9" key="1">
    <citation type="submission" date="2023-07" db="EMBL/GenBank/DDBJ databases">
        <title>Genome content predicts the carbon catabolic preferences of heterotrophic bacteria.</title>
        <authorList>
            <person name="Gralka M."/>
        </authorList>
    </citation>
    <scope>NUCLEOTIDE SEQUENCE</scope>
    <source>
        <strain evidence="9">F2M12</strain>
    </source>
</reference>
<comment type="catalytic activity">
    <reaction evidence="3">
        <text>2 GTP = 3',3'-c-di-GMP + 2 diphosphate</text>
        <dbReference type="Rhea" id="RHEA:24898"/>
        <dbReference type="ChEBI" id="CHEBI:33019"/>
        <dbReference type="ChEBI" id="CHEBI:37565"/>
        <dbReference type="ChEBI" id="CHEBI:58805"/>
        <dbReference type="EC" id="2.7.7.65"/>
    </reaction>
</comment>
<dbReference type="GO" id="GO:0052621">
    <property type="term" value="F:diguanylate cyclase activity"/>
    <property type="evidence" value="ECO:0007669"/>
    <property type="project" value="UniProtKB-EC"/>
</dbReference>
<evidence type="ECO:0000256" key="3">
    <source>
        <dbReference type="ARBA" id="ARBA00034247"/>
    </source>
</evidence>
<feature type="signal peptide" evidence="7">
    <location>
        <begin position="1"/>
        <end position="18"/>
    </location>
</feature>
<dbReference type="Proteomes" id="UP001170717">
    <property type="component" value="Unassembled WGS sequence"/>
</dbReference>
<dbReference type="InterPro" id="IPR043128">
    <property type="entry name" value="Rev_trsase/Diguanyl_cyclase"/>
</dbReference>
<dbReference type="InterPro" id="IPR011990">
    <property type="entry name" value="TPR-like_helical_dom_sf"/>
</dbReference>
<dbReference type="SUPFAM" id="SSF55073">
    <property type="entry name" value="Nucleotide cyclase"/>
    <property type="match status" value="1"/>
</dbReference>
<dbReference type="InterPro" id="IPR050469">
    <property type="entry name" value="Diguanylate_Cyclase"/>
</dbReference>
<dbReference type="PROSITE" id="PS50005">
    <property type="entry name" value="TPR"/>
    <property type="match status" value="1"/>
</dbReference>
<feature type="domain" description="GGDEF" evidence="8">
    <location>
        <begin position="639"/>
        <end position="768"/>
    </location>
</feature>
<dbReference type="PANTHER" id="PTHR45138">
    <property type="entry name" value="REGULATORY COMPONENTS OF SENSORY TRANSDUCTION SYSTEM"/>
    <property type="match status" value="1"/>
</dbReference>
<keyword evidence="6" id="KW-1133">Transmembrane helix</keyword>
<protein>
    <recommendedName>
        <fullName evidence="2">diguanylate cyclase</fullName>
        <ecNumber evidence="2">2.7.7.65</ecNumber>
    </recommendedName>
</protein>
<dbReference type="InterPro" id="IPR019734">
    <property type="entry name" value="TPR_rpt"/>
</dbReference>
<dbReference type="Pfam" id="PF13424">
    <property type="entry name" value="TPR_12"/>
    <property type="match status" value="1"/>
</dbReference>
<comment type="cofactor">
    <cofactor evidence="1">
        <name>Mg(2+)</name>
        <dbReference type="ChEBI" id="CHEBI:18420"/>
    </cofactor>
</comment>
<dbReference type="SMART" id="SM00028">
    <property type="entry name" value="TPR"/>
    <property type="match status" value="7"/>
</dbReference>
<evidence type="ECO:0000256" key="5">
    <source>
        <dbReference type="SAM" id="Coils"/>
    </source>
</evidence>
<dbReference type="AlphaFoldDB" id="A0AAW7Z0D8"/>
<evidence type="ECO:0000256" key="1">
    <source>
        <dbReference type="ARBA" id="ARBA00001946"/>
    </source>
</evidence>
<dbReference type="NCBIfam" id="TIGR00254">
    <property type="entry name" value="GGDEF"/>
    <property type="match status" value="1"/>
</dbReference>
<dbReference type="RefSeq" id="WP_231884917.1">
    <property type="nucleotide sequence ID" value="NZ_CAXIBE010000060.1"/>
</dbReference>
<keyword evidence="6" id="KW-0472">Membrane</keyword>
<name>A0AAW7Z0D8_9ALTE</name>
<dbReference type="FunFam" id="3.30.70.270:FF:000001">
    <property type="entry name" value="Diguanylate cyclase domain protein"/>
    <property type="match status" value="1"/>
</dbReference>
<keyword evidence="4" id="KW-0802">TPR repeat</keyword>
<accession>A0AAW7Z0D8</accession>
<evidence type="ECO:0000256" key="2">
    <source>
        <dbReference type="ARBA" id="ARBA00012528"/>
    </source>
</evidence>
<dbReference type="SMART" id="SM00267">
    <property type="entry name" value="GGDEF"/>
    <property type="match status" value="1"/>
</dbReference>
<evidence type="ECO:0000259" key="8">
    <source>
        <dbReference type="PROSITE" id="PS50887"/>
    </source>
</evidence>
<evidence type="ECO:0000313" key="10">
    <source>
        <dbReference type="Proteomes" id="UP001170717"/>
    </source>
</evidence>
<dbReference type="InterPro" id="IPR000160">
    <property type="entry name" value="GGDEF_dom"/>
</dbReference>
<evidence type="ECO:0000256" key="4">
    <source>
        <dbReference type="PROSITE-ProRule" id="PRU00339"/>
    </source>
</evidence>
<dbReference type="InterPro" id="IPR029787">
    <property type="entry name" value="Nucleotide_cyclase"/>
</dbReference>
<dbReference type="Pfam" id="PF00990">
    <property type="entry name" value="GGDEF"/>
    <property type="match status" value="1"/>
</dbReference>
<comment type="caution">
    <text evidence="9">The sequence shown here is derived from an EMBL/GenBank/DDBJ whole genome shotgun (WGS) entry which is preliminary data.</text>
</comment>
<feature type="chain" id="PRO_5043868873" description="diguanylate cyclase" evidence="7">
    <location>
        <begin position="19"/>
        <end position="775"/>
    </location>
</feature>
<feature type="repeat" description="TPR" evidence="4">
    <location>
        <begin position="316"/>
        <end position="349"/>
    </location>
</feature>